<keyword evidence="2" id="KW-0762">Sugar transport</keyword>
<name>A0A392V9Z1_9FABA</name>
<feature type="region of interest" description="Disordered" evidence="1">
    <location>
        <begin position="24"/>
        <end position="44"/>
    </location>
</feature>
<evidence type="ECO:0000256" key="1">
    <source>
        <dbReference type="SAM" id="MobiDB-lite"/>
    </source>
</evidence>
<organism evidence="2 3">
    <name type="scientific">Trifolium medium</name>
    <dbReference type="NCBI Taxonomy" id="97028"/>
    <lineage>
        <taxon>Eukaryota</taxon>
        <taxon>Viridiplantae</taxon>
        <taxon>Streptophyta</taxon>
        <taxon>Embryophyta</taxon>
        <taxon>Tracheophyta</taxon>
        <taxon>Spermatophyta</taxon>
        <taxon>Magnoliopsida</taxon>
        <taxon>eudicotyledons</taxon>
        <taxon>Gunneridae</taxon>
        <taxon>Pentapetalae</taxon>
        <taxon>rosids</taxon>
        <taxon>fabids</taxon>
        <taxon>Fabales</taxon>
        <taxon>Fabaceae</taxon>
        <taxon>Papilionoideae</taxon>
        <taxon>50 kb inversion clade</taxon>
        <taxon>NPAAA clade</taxon>
        <taxon>Hologalegina</taxon>
        <taxon>IRL clade</taxon>
        <taxon>Trifolieae</taxon>
        <taxon>Trifolium</taxon>
    </lineage>
</organism>
<feature type="non-terminal residue" evidence="2">
    <location>
        <position position="44"/>
    </location>
</feature>
<reference evidence="2 3" key="1">
    <citation type="journal article" date="2018" name="Front. Plant Sci.">
        <title>Red Clover (Trifolium pratense) and Zigzag Clover (T. medium) - A Picture of Genomic Similarities and Differences.</title>
        <authorList>
            <person name="Dluhosova J."/>
            <person name="Istvanek J."/>
            <person name="Nedelnik J."/>
            <person name="Repkova J."/>
        </authorList>
    </citation>
    <scope>NUCLEOTIDE SEQUENCE [LARGE SCALE GENOMIC DNA]</scope>
    <source>
        <strain evidence="3">cv. 10/8</strain>
        <tissue evidence="2">Leaf</tissue>
    </source>
</reference>
<sequence length="44" mass="4852">MSSCFGLRSDSAIMETELTSNRGRSFGSIFGSNVKPRPLRFQPS</sequence>
<evidence type="ECO:0000313" key="3">
    <source>
        <dbReference type="Proteomes" id="UP000265520"/>
    </source>
</evidence>
<dbReference type="Proteomes" id="UP000265520">
    <property type="component" value="Unassembled WGS sequence"/>
</dbReference>
<accession>A0A392V9Z1</accession>
<dbReference type="EMBL" id="LXQA011086627">
    <property type="protein sequence ID" value="MCI84263.1"/>
    <property type="molecule type" value="Genomic_DNA"/>
</dbReference>
<proteinExistence type="predicted"/>
<keyword evidence="3" id="KW-1185">Reference proteome</keyword>
<keyword evidence="2" id="KW-0813">Transport</keyword>
<protein>
    <submittedName>
        <fullName evidence="2">Plastidic glucose transporter 4-like</fullName>
    </submittedName>
</protein>
<dbReference type="AlphaFoldDB" id="A0A392V9Z1"/>
<comment type="caution">
    <text evidence="2">The sequence shown here is derived from an EMBL/GenBank/DDBJ whole genome shotgun (WGS) entry which is preliminary data.</text>
</comment>
<evidence type="ECO:0000313" key="2">
    <source>
        <dbReference type="EMBL" id="MCI84263.1"/>
    </source>
</evidence>